<accession>A0A381S2X4</accession>
<proteinExistence type="predicted"/>
<dbReference type="PANTHER" id="PTHR42852:SF13">
    <property type="entry name" value="PROTEIN DIPZ"/>
    <property type="match status" value="1"/>
</dbReference>
<dbReference type="SUPFAM" id="SSF52833">
    <property type="entry name" value="Thioredoxin-like"/>
    <property type="match status" value="1"/>
</dbReference>
<gene>
    <name evidence="2" type="ORF">METZ01_LOCUS51264</name>
</gene>
<evidence type="ECO:0000259" key="1">
    <source>
        <dbReference type="PROSITE" id="PS51352"/>
    </source>
</evidence>
<dbReference type="InterPro" id="IPR013766">
    <property type="entry name" value="Thioredoxin_domain"/>
</dbReference>
<dbReference type="AlphaFoldDB" id="A0A381S2X4"/>
<dbReference type="InterPro" id="IPR000866">
    <property type="entry name" value="AhpC/TSA"/>
</dbReference>
<dbReference type="Gene3D" id="3.40.30.10">
    <property type="entry name" value="Glutaredoxin"/>
    <property type="match status" value="1"/>
</dbReference>
<sequence length="202" mass="22894">MKNYLDLKTLALILCLFLIPSQVLANPLLLEKAGIVAPKTPKPAPDFKLKNIQGKIIQLSEFKGKIVLINFWATWCAACIEEMGSMQNMYRNLKNQDVEIIAISIDRWNEDRIIEYADKNKLNFHILRDPDQKVRKQYYVMGLPTSYLLDGEGKIRGYASGARIWDSLASQNALLSLKGSGSLAELATEKFSMRMDHTLSQN</sequence>
<reference evidence="2" key="1">
    <citation type="submission" date="2018-05" db="EMBL/GenBank/DDBJ databases">
        <authorList>
            <person name="Lanie J.A."/>
            <person name="Ng W.-L."/>
            <person name="Kazmierczak K.M."/>
            <person name="Andrzejewski T.M."/>
            <person name="Davidsen T.M."/>
            <person name="Wayne K.J."/>
            <person name="Tettelin H."/>
            <person name="Glass J.I."/>
            <person name="Rusch D."/>
            <person name="Podicherti R."/>
            <person name="Tsui H.-C.T."/>
            <person name="Winkler M.E."/>
        </authorList>
    </citation>
    <scope>NUCLEOTIDE SEQUENCE</scope>
</reference>
<feature type="domain" description="Thioredoxin" evidence="1">
    <location>
        <begin position="38"/>
        <end position="179"/>
    </location>
</feature>
<dbReference type="InterPro" id="IPR050553">
    <property type="entry name" value="Thioredoxin_ResA/DsbE_sf"/>
</dbReference>
<dbReference type="GO" id="GO:0016491">
    <property type="term" value="F:oxidoreductase activity"/>
    <property type="evidence" value="ECO:0007669"/>
    <property type="project" value="InterPro"/>
</dbReference>
<dbReference type="PANTHER" id="PTHR42852">
    <property type="entry name" value="THIOL:DISULFIDE INTERCHANGE PROTEIN DSBE"/>
    <property type="match status" value="1"/>
</dbReference>
<dbReference type="CDD" id="cd02966">
    <property type="entry name" value="TlpA_like_family"/>
    <property type="match status" value="1"/>
</dbReference>
<dbReference type="EMBL" id="UINC01002602">
    <property type="protein sequence ID" value="SUZ98410.1"/>
    <property type="molecule type" value="Genomic_DNA"/>
</dbReference>
<protein>
    <recommendedName>
        <fullName evidence="1">Thioredoxin domain-containing protein</fullName>
    </recommendedName>
</protein>
<dbReference type="PROSITE" id="PS51352">
    <property type="entry name" value="THIOREDOXIN_2"/>
    <property type="match status" value="1"/>
</dbReference>
<dbReference type="InterPro" id="IPR036249">
    <property type="entry name" value="Thioredoxin-like_sf"/>
</dbReference>
<organism evidence="2">
    <name type="scientific">marine metagenome</name>
    <dbReference type="NCBI Taxonomy" id="408172"/>
    <lineage>
        <taxon>unclassified sequences</taxon>
        <taxon>metagenomes</taxon>
        <taxon>ecological metagenomes</taxon>
    </lineage>
</organism>
<name>A0A381S2X4_9ZZZZ</name>
<dbReference type="GO" id="GO:0016209">
    <property type="term" value="F:antioxidant activity"/>
    <property type="evidence" value="ECO:0007669"/>
    <property type="project" value="InterPro"/>
</dbReference>
<evidence type="ECO:0000313" key="2">
    <source>
        <dbReference type="EMBL" id="SUZ98410.1"/>
    </source>
</evidence>
<dbReference type="Pfam" id="PF00578">
    <property type="entry name" value="AhpC-TSA"/>
    <property type="match status" value="1"/>
</dbReference>